<dbReference type="Proteomes" id="UP000486534">
    <property type="component" value="Unassembled WGS sequence"/>
</dbReference>
<evidence type="ECO:0000313" key="2">
    <source>
        <dbReference type="EMBL" id="MQA52985.1"/>
    </source>
</evidence>
<dbReference type="EMBL" id="WHUV01000001">
    <property type="protein sequence ID" value="MQA52985.1"/>
    <property type="molecule type" value="Genomic_DNA"/>
</dbReference>
<dbReference type="PANTHER" id="PTHR41786:SF1">
    <property type="entry name" value="6-HYDROXYMETHYLPTERIN DIPHOSPHOKINASE MPTE-LIKE DOMAIN-CONTAINING PROTEIN"/>
    <property type="match status" value="1"/>
</dbReference>
<reference evidence="2 3" key="1">
    <citation type="submission" date="2019-10" db="EMBL/GenBank/DDBJ databases">
        <title>Pseudomonas dajingensis sp. nov., isolated from the profound head ulcers of farmed Murray cod (Maccullochella peelii peelii).</title>
        <authorList>
            <person name="Liu Y."/>
        </authorList>
    </citation>
    <scope>NUCLEOTIDE SEQUENCE [LARGE SCALE GENOMIC DNA]</scope>
    <source>
        <strain evidence="2 3">MC042</strain>
    </source>
</reference>
<gene>
    <name evidence="2" type="ORF">GDH07_06530</name>
</gene>
<evidence type="ECO:0000259" key="1">
    <source>
        <dbReference type="Pfam" id="PF01973"/>
    </source>
</evidence>
<evidence type="ECO:0000313" key="3">
    <source>
        <dbReference type="Proteomes" id="UP000486534"/>
    </source>
</evidence>
<dbReference type="Pfam" id="PF01973">
    <property type="entry name" value="MptE-like"/>
    <property type="match status" value="1"/>
</dbReference>
<protein>
    <submittedName>
        <fullName evidence="2">DUF115 domain-containing protein</fullName>
    </submittedName>
</protein>
<organism evidence="2 3">
    <name type="scientific">Pseudomonas piscis</name>
    <dbReference type="NCBI Taxonomy" id="2614538"/>
    <lineage>
        <taxon>Bacteria</taxon>
        <taxon>Pseudomonadati</taxon>
        <taxon>Pseudomonadota</taxon>
        <taxon>Gammaproteobacteria</taxon>
        <taxon>Pseudomonadales</taxon>
        <taxon>Pseudomonadaceae</taxon>
        <taxon>Pseudomonas</taxon>
    </lineage>
</organism>
<dbReference type="PANTHER" id="PTHR41786">
    <property type="entry name" value="MOTILITY ACCESSORY FACTOR MAF"/>
    <property type="match status" value="1"/>
</dbReference>
<comment type="caution">
    <text evidence="2">The sequence shown here is derived from an EMBL/GenBank/DDBJ whole genome shotgun (WGS) entry which is preliminary data.</text>
</comment>
<sequence>MSDSFERNAQVIGRRWPGVLERLQAEDGTALQADLVEGLGATLSVAGVQLSSRHDRASEARFQATSLPDDAVLHLYGCGLGDLQLELLARSRLQRLHVHILNGAVFKLVLQLLEQDAWLSDPRVELQYAGDLREIQLPFFASPAELVLADDYNAKIRDRLISETHLTFNNRVFSKDLARISDRLEASEPWVARDRDVAELFGTYAGEEVFVIGTGPSLEQHFDALRAHAAKAQRPLLICVDTAYQPLRREGIQPDLVISIDQRISIRHLPAEGSENTVLVYMPLAAPQILEGWLGPRYASYSPSPMFEDLSRRIPRGQLHAGGSVIHPAVDLAVKMGGKQITLFGADFSFPMNRTHAGWQDGELGPLLRDARHWVLDGHGQRVRTQLNFRGYLCELERYIHSHPEVAFFNTSRSGALIAGAAFHADFVQ</sequence>
<dbReference type="RefSeq" id="WP_152896961.1">
    <property type="nucleotide sequence ID" value="NZ_WHUV01000001.1"/>
</dbReference>
<accession>A0A7X1PJ16</accession>
<name>A0A7X1PJ16_9PSED</name>
<dbReference type="AlphaFoldDB" id="A0A7X1PJ16"/>
<proteinExistence type="predicted"/>
<feature type="domain" description="6-hydroxymethylpterin diphosphokinase MptE-like" evidence="1">
    <location>
        <begin position="195"/>
        <end position="351"/>
    </location>
</feature>
<dbReference type="InterPro" id="IPR002826">
    <property type="entry name" value="MptE-like"/>
</dbReference>